<gene>
    <name evidence="2" type="ORF">ADU70_1579</name>
    <name evidence="3" type="ORF">ADU72_1117</name>
</gene>
<evidence type="ECO:0000313" key="5">
    <source>
        <dbReference type="Proteomes" id="UP000076405"/>
    </source>
</evidence>
<dbReference type="InterPro" id="IPR000551">
    <property type="entry name" value="MerR-type_HTH_dom"/>
</dbReference>
<dbReference type="SMART" id="SM00422">
    <property type="entry name" value="HTH_MERR"/>
    <property type="match status" value="1"/>
</dbReference>
<dbReference type="CDD" id="cd01105">
    <property type="entry name" value="HTH_GlnR-like"/>
    <property type="match status" value="1"/>
</dbReference>
<evidence type="ECO:0000313" key="2">
    <source>
        <dbReference type="EMBL" id="AMV63059.1"/>
    </source>
</evidence>
<dbReference type="GO" id="GO:0006355">
    <property type="term" value="P:regulation of DNA-templated transcription"/>
    <property type="evidence" value="ECO:0007669"/>
    <property type="project" value="InterPro"/>
</dbReference>
<sequence>MASVDSFSNWMDLIQEISKSDGITIGTSDLVKATGVPASQLRYWVEQGYIKPVEVPNERSRKYSYRVVFRVRAIKYFLDNGFTLASAMERVNQFRNLDVQLQNIIADHMEDLKIADNGDIEISLGSINNGSAELRLSIHDGQSKFWTEV</sequence>
<dbReference type="KEGG" id="pdm:ADU72_1117"/>
<accession>A0A0R2HMJ1</accession>
<dbReference type="Gene3D" id="1.10.1660.10">
    <property type="match status" value="1"/>
</dbReference>
<dbReference type="InterPro" id="IPR009061">
    <property type="entry name" value="DNA-bd_dom_put_sf"/>
</dbReference>
<dbReference type="EMBL" id="CP012275">
    <property type="protein sequence ID" value="AMV63059.1"/>
    <property type="molecule type" value="Genomic_DNA"/>
</dbReference>
<reference evidence="4 5" key="1">
    <citation type="journal article" date="2016" name="PLoS ONE">
        <title>The Identification of Novel Diagnostic Marker Genes for the Detection of Beer Spoiling Pediococcus damnosus Strains Using the BlAst Diagnostic Gene findEr.</title>
        <authorList>
            <person name="Behr J."/>
            <person name="Geissler A.J."/>
            <person name="Schmid J."/>
            <person name="Zehe A."/>
            <person name="Vogel R.F."/>
        </authorList>
    </citation>
    <scope>NUCLEOTIDE SEQUENCE [LARGE SCALE GENOMIC DNA]</scope>
    <source>
        <strain evidence="2 5">TMW 2.1533</strain>
        <strain evidence="3 4">TMW 2.1535</strain>
    </source>
</reference>
<proteinExistence type="predicted"/>
<dbReference type="PROSITE" id="PS50937">
    <property type="entry name" value="HTH_MERR_2"/>
    <property type="match status" value="1"/>
</dbReference>
<dbReference type="GeneID" id="57276378"/>
<evidence type="ECO:0000313" key="3">
    <source>
        <dbReference type="EMBL" id="AMV67050.1"/>
    </source>
</evidence>
<protein>
    <submittedName>
        <fullName evidence="2">Transcriptional regulator, MerR family</fullName>
    </submittedName>
</protein>
<evidence type="ECO:0000259" key="1">
    <source>
        <dbReference type="PROSITE" id="PS50937"/>
    </source>
</evidence>
<dbReference type="OrthoDB" id="9806513at2"/>
<evidence type="ECO:0000313" key="4">
    <source>
        <dbReference type="Proteomes" id="UP000076244"/>
    </source>
</evidence>
<dbReference type="AlphaFoldDB" id="A0A0R2HMJ1"/>
<feature type="domain" description="HTH merR-type" evidence="1">
    <location>
        <begin position="32"/>
        <end position="93"/>
    </location>
</feature>
<dbReference type="Proteomes" id="UP000076244">
    <property type="component" value="Chromosome"/>
</dbReference>
<keyword evidence="4" id="KW-1185">Reference proteome</keyword>
<name>A0A0R2HMJ1_9LACO</name>
<dbReference type="Pfam" id="PF13411">
    <property type="entry name" value="MerR_1"/>
    <property type="match status" value="1"/>
</dbReference>
<dbReference type="EMBL" id="CP012288">
    <property type="protein sequence ID" value="AMV67050.1"/>
    <property type="molecule type" value="Genomic_DNA"/>
</dbReference>
<organism evidence="2 5">
    <name type="scientific">Pediococcus damnosus</name>
    <dbReference type="NCBI Taxonomy" id="51663"/>
    <lineage>
        <taxon>Bacteria</taxon>
        <taxon>Bacillati</taxon>
        <taxon>Bacillota</taxon>
        <taxon>Bacilli</taxon>
        <taxon>Lactobacillales</taxon>
        <taxon>Lactobacillaceae</taxon>
        <taxon>Pediococcus</taxon>
    </lineage>
</organism>
<dbReference type="RefSeq" id="WP_046871424.1">
    <property type="nucleotide sequence ID" value="NZ_BAAAXI010000186.1"/>
</dbReference>
<dbReference type="GO" id="GO:0003677">
    <property type="term" value="F:DNA binding"/>
    <property type="evidence" value="ECO:0007669"/>
    <property type="project" value="InterPro"/>
</dbReference>
<dbReference type="SUPFAM" id="SSF46955">
    <property type="entry name" value="Putative DNA-binding domain"/>
    <property type="match status" value="1"/>
</dbReference>
<dbReference type="Proteomes" id="UP000076405">
    <property type="component" value="Chromosome"/>
</dbReference>